<feature type="coiled-coil region" evidence="1">
    <location>
        <begin position="15"/>
        <end position="53"/>
    </location>
</feature>
<proteinExistence type="predicted"/>
<keyword evidence="4" id="KW-1185">Reference proteome</keyword>
<dbReference type="AlphaFoldDB" id="A0A3D9Z2P0"/>
<evidence type="ECO:0000256" key="1">
    <source>
        <dbReference type="SAM" id="Coils"/>
    </source>
</evidence>
<gene>
    <name evidence="3" type="ORF">DES32_0655</name>
</gene>
<reference evidence="3 4" key="1">
    <citation type="submission" date="2018-08" db="EMBL/GenBank/DDBJ databases">
        <title>Genomic Encyclopedia of Type Strains, Phase IV (KMG-IV): sequencing the most valuable type-strain genomes for metagenomic binning, comparative biology and taxonomic classification.</title>
        <authorList>
            <person name="Goeker M."/>
        </authorList>
    </citation>
    <scope>NUCLEOTIDE SEQUENCE [LARGE SCALE GENOMIC DNA]</scope>
    <source>
        <strain evidence="3 4">BW863</strain>
    </source>
</reference>
<protein>
    <submittedName>
        <fullName evidence="3">Multiubiquitin</fullName>
    </submittedName>
</protein>
<organism evidence="3 4">
    <name type="scientific">Methylovirgula ligni</name>
    <dbReference type="NCBI Taxonomy" id="569860"/>
    <lineage>
        <taxon>Bacteria</taxon>
        <taxon>Pseudomonadati</taxon>
        <taxon>Pseudomonadota</taxon>
        <taxon>Alphaproteobacteria</taxon>
        <taxon>Hyphomicrobiales</taxon>
        <taxon>Beijerinckiaceae</taxon>
        <taxon>Methylovirgula</taxon>
    </lineage>
</organism>
<dbReference type="Proteomes" id="UP000256900">
    <property type="component" value="Unassembled WGS sequence"/>
</dbReference>
<dbReference type="Pfam" id="PF14452">
    <property type="entry name" value="Multi_ubiq"/>
    <property type="match status" value="1"/>
</dbReference>
<dbReference type="InterPro" id="IPR027802">
    <property type="entry name" value="Multi-ubiquitin_dom"/>
</dbReference>
<dbReference type="OrthoDB" id="7859556at2"/>
<evidence type="ECO:0000313" key="4">
    <source>
        <dbReference type="Proteomes" id="UP000256900"/>
    </source>
</evidence>
<evidence type="ECO:0000313" key="3">
    <source>
        <dbReference type="EMBL" id="REF89434.1"/>
    </source>
</evidence>
<sequence>MIDDDAEDGAERKELEDVERLLKDAAREGEIAKEAVEKQAEDLVEAEHELEALRHPPTVTIIVDGTPHQVRRREHITYAEVVTLAYPDYPQHPEITYSVTYTKGPVEKPEGILSPGGSVKVKEGMVFRVNRTGQS</sequence>
<evidence type="ECO:0000259" key="2">
    <source>
        <dbReference type="Pfam" id="PF14452"/>
    </source>
</evidence>
<dbReference type="EMBL" id="QUMO01000001">
    <property type="protein sequence ID" value="REF89434.1"/>
    <property type="molecule type" value="Genomic_DNA"/>
</dbReference>
<keyword evidence="1" id="KW-0175">Coiled coil</keyword>
<comment type="caution">
    <text evidence="3">The sequence shown here is derived from an EMBL/GenBank/DDBJ whole genome shotgun (WGS) entry which is preliminary data.</text>
</comment>
<feature type="domain" description="Multi-ubiquitin" evidence="2">
    <location>
        <begin position="59"/>
        <end position="132"/>
    </location>
</feature>
<dbReference type="RefSeq" id="WP_115835204.1">
    <property type="nucleotide sequence ID" value="NZ_CP025086.1"/>
</dbReference>
<name>A0A3D9Z2P0_9HYPH</name>
<accession>A0A3D9Z2P0</accession>